<keyword evidence="2" id="KW-1133">Transmembrane helix</keyword>
<keyword evidence="5" id="KW-1185">Reference proteome</keyword>
<gene>
    <name evidence="4" type="ORF">G443_001987</name>
</gene>
<sequence>MRALIRILTTLIGVAVAVVGALTVIEVLWAWWRPASAPLWIPWPQWLDQASTLTWQGTGPRVTAALVALAGLLLVLLSAAARRHHLALHDPAPDVTVTTSSRSLARVVGHRVRAETGVRSASVTATRAHVTVRAAAAPTDGDDTLRARLLEIVRDLVDDLPLREKPRVTVTIDSSRERRERHPEPSGSRPAAPGLRPGS</sequence>
<organism evidence="4 5">
    <name type="scientific">Actinoalloteichus caeruleus DSM 43889</name>
    <dbReference type="NCBI Taxonomy" id="1120930"/>
    <lineage>
        <taxon>Bacteria</taxon>
        <taxon>Bacillati</taxon>
        <taxon>Actinomycetota</taxon>
        <taxon>Actinomycetes</taxon>
        <taxon>Pseudonocardiales</taxon>
        <taxon>Pseudonocardiaceae</taxon>
        <taxon>Actinoalloteichus</taxon>
        <taxon>Actinoalloteichus cyanogriseus</taxon>
    </lineage>
</organism>
<evidence type="ECO:0000313" key="4">
    <source>
        <dbReference type="EMBL" id="MCP2331717.1"/>
    </source>
</evidence>
<dbReference type="EMBL" id="AUBJ02000001">
    <property type="protein sequence ID" value="MCP2331717.1"/>
    <property type="molecule type" value="Genomic_DNA"/>
</dbReference>
<name>A0ABT1JGU6_ACTCY</name>
<keyword evidence="2" id="KW-0812">Transmembrane</keyword>
<protein>
    <recommendedName>
        <fullName evidence="3">DUF6286 domain-containing protein</fullName>
    </recommendedName>
</protein>
<evidence type="ECO:0000259" key="3">
    <source>
        <dbReference type="Pfam" id="PF19803"/>
    </source>
</evidence>
<feature type="transmembrane region" description="Helical" evidence="2">
    <location>
        <begin position="7"/>
        <end position="32"/>
    </location>
</feature>
<feature type="compositionally biased region" description="Basic and acidic residues" evidence="1">
    <location>
        <begin position="174"/>
        <end position="184"/>
    </location>
</feature>
<reference evidence="4 5" key="1">
    <citation type="submission" date="2022-06" db="EMBL/GenBank/DDBJ databases">
        <title>Genomic Encyclopedia of Type Strains, Phase I: the one thousand microbial genomes (KMG-I) project.</title>
        <authorList>
            <person name="Kyrpides N."/>
        </authorList>
    </citation>
    <scope>NUCLEOTIDE SEQUENCE [LARGE SCALE GENOMIC DNA]</scope>
    <source>
        <strain evidence="4 5">DSM 43889</strain>
    </source>
</reference>
<evidence type="ECO:0000256" key="2">
    <source>
        <dbReference type="SAM" id="Phobius"/>
    </source>
</evidence>
<accession>A0ABT1JGU6</accession>
<feature type="region of interest" description="Disordered" evidence="1">
    <location>
        <begin position="168"/>
        <end position="199"/>
    </location>
</feature>
<feature type="domain" description="DUF6286" evidence="3">
    <location>
        <begin position="69"/>
        <end position="172"/>
    </location>
</feature>
<dbReference type="Proteomes" id="UP000791080">
    <property type="component" value="Unassembled WGS sequence"/>
</dbReference>
<feature type="transmembrane region" description="Helical" evidence="2">
    <location>
        <begin position="62"/>
        <end position="81"/>
    </location>
</feature>
<keyword evidence="2" id="KW-0472">Membrane</keyword>
<comment type="caution">
    <text evidence="4">The sequence shown here is derived from an EMBL/GenBank/DDBJ whole genome shotgun (WGS) entry which is preliminary data.</text>
</comment>
<proteinExistence type="predicted"/>
<evidence type="ECO:0000313" key="5">
    <source>
        <dbReference type="Proteomes" id="UP000791080"/>
    </source>
</evidence>
<evidence type="ECO:0000256" key="1">
    <source>
        <dbReference type="SAM" id="MobiDB-lite"/>
    </source>
</evidence>
<dbReference type="RefSeq" id="WP_211237496.1">
    <property type="nucleotide sequence ID" value="NZ_AUBJ02000001.1"/>
</dbReference>
<dbReference type="Pfam" id="PF19803">
    <property type="entry name" value="DUF6286"/>
    <property type="match status" value="1"/>
</dbReference>
<dbReference type="InterPro" id="IPR046253">
    <property type="entry name" value="DUF6286"/>
</dbReference>